<reference evidence="2 3" key="1">
    <citation type="journal article" date="2018" name="PLoS Genet.">
        <title>Population sequencing reveals clonal diversity and ancestral inbreeding in the grapevine cultivar Chardonnay.</title>
        <authorList>
            <person name="Roach M.J."/>
            <person name="Johnson D.L."/>
            <person name="Bohlmann J."/>
            <person name="van Vuuren H.J."/>
            <person name="Jones S.J."/>
            <person name="Pretorius I.S."/>
            <person name="Schmidt S.A."/>
            <person name="Borneman A.R."/>
        </authorList>
    </citation>
    <scope>NUCLEOTIDE SEQUENCE [LARGE SCALE GENOMIC DNA]</scope>
    <source>
        <strain evidence="3">cv. Chardonnay</strain>
        <tissue evidence="2">Leaf</tissue>
    </source>
</reference>
<dbReference type="Proteomes" id="UP000288805">
    <property type="component" value="Unassembled WGS sequence"/>
</dbReference>
<sequence>MAKMEKNKQLSTMAAVLMLLLVFWLMISPALGCPSDGSECKDCIVNQMRNGCPSCAPVLRCMARCLWGGTSKSKCVKRCDCYGGKPRLSDCKKCMSRCKCSCEA</sequence>
<dbReference type="OrthoDB" id="1855047at2759"/>
<keyword evidence="1" id="KW-0732">Signal</keyword>
<dbReference type="EMBL" id="QGNW01000968">
    <property type="protein sequence ID" value="RVW58233.1"/>
    <property type="molecule type" value="Genomic_DNA"/>
</dbReference>
<name>A0A438FE46_VITVI</name>
<proteinExistence type="predicted"/>
<dbReference type="AlphaFoldDB" id="A0A438FE46"/>
<evidence type="ECO:0000256" key="1">
    <source>
        <dbReference type="SAM" id="SignalP"/>
    </source>
</evidence>
<accession>A0A438FE46</accession>
<evidence type="ECO:0000313" key="3">
    <source>
        <dbReference type="Proteomes" id="UP000288805"/>
    </source>
</evidence>
<gene>
    <name evidence="2" type="ORF">CK203_111219</name>
</gene>
<evidence type="ECO:0000313" key="2">
    <source>
        <dbReference type="EMBL" id="RVW58233.1"/>
    </source>
</evidence>
<feature type="chain" id="PRO_5019344334" evidence="1">
    <location>
        <begin position="33"/>
        <end position="104"/>
    </location>
</feature>
<organism evidence="2 3">
    <name type="scientific">Vitis vinifera</name>
    <name type="common">Grape</name>
    <dbReference type="NCBI Taxonomy" id="29760"/>
    <lineage>
        <taxon>Eukaryota</taxon>
        <taxon>Viridiplantae</taxon>
        <taxon>Streptophyta</taxon>
        <taxon>Embryophyta</taxon>
        <taxon>Tracheophyta</taxon>
        <taxon>Spermatophyta</taxon>
        <taxon>Magnoliopsida</taxon>
        <taxon>eudicotyledons</taxon>
        <taxon>Gunneridae</taxon>
        <taxon>Pentapetalae</taxon>
        <taxon>rosids</taxon>
        <taxon>Vitales</taxon>
        <taxon>Vitaceae</taxon>
        <taxon>Viteae</taxon>
        <taxon>Vitis</taxon>
    </lineage>
</organism>
<protein>
    <submittedName>
        <fullName evidence="2">Uncharacterized protein</fullName>
    </submittedName>
</protein>
<feature type="signal peptide" evidence="1">
    <location>
        <begin position="1"/>
        <end position="32"/>
    </location>
</feature>
<comment type="caution">
    <text evidence="2">The sequence shown here is derived from an EMBL/GenBank/DDBJ whole genome shotgun (WGS) entry which is preliminary data.</text>
</comment>